<dbReference type="SUPFAM" id="SSF89360">
    <property type="entry name" value="HesB-like domain"/>
    <property type="match status" value="1"/>
</dbReference>
<evidence type="ECO:0000313" key="1">
    <source>
        <dbReference type="EMBL" id="RDY28330.1"/>
    </source>
</evidence>
<evidence type="ECO:0000313" key="2">
    <source>
        <dbReference type="Proteomes" id="UP000215694"/>
    </source>
</evidence>
<name>A0A371J6B7_9FIRM</name>
<keyword evidence="2" id="KW-1185">Reference proteome</keyword>
<dbReference type="EMBL" id="NOJY02000007">
    <property type="protein sequence ID" value="RDY28330.1"/>
    <property type="molecule type" value="Genomic_DNA"/>
</dbReference>
<dbReference type="OrthoDB" id="2355011at2"/>
<dbReference type="AlphaFoldDB" id="A0A371J6B7"/>
<comment type="caution">
    <text evidence="1">The sequence shown here is derived from an EMBL/GenBank/DDBJ whole genome shotgun (WGS) entry which is preliminary data.</text>
</comment>
<reference evidence="1 2" key="1">
    <citation type="journal article" date="2017" name="Genome Announc.">
        <title>Draft Genome Sequence of Romboutsia weinsteinii sp. nov. Strain CCRI-19649(T) Isolated from Surface Water.</title>
        <authorList>
            <person name="Maheux A.F."/>
            <person name="Boudreau D.K."/>
            <person name="Berube E."/>
            <person name="Boissinot M."/>
            <person name="Cantin P."/>
            <person name="Raymond F."/>
            <person name="Corbeil J."/>
            <person name="Omar R.F."/>
            <person name="Bergeron M.G."/>
        </authorList>
    </citation>
    <scope>NUCLEOTIDE SEQUENCE [LARGE SCALE GENOMIC DNA]</scope>
    <source>
        <strain evidence="1 2">CCRI-19649</strain>
    </source>
</reference>
<organism evidence="1 2">
    <name type="scientific">Romboutsia weinsteinii</name>
    <dbReference type="NCBI Taxonomy" id="2020949"/>
    <lineage>
        <taxon>Bacteria</taxon>
        <taxon>Bacillati</taxon>
        <taxon>Bacillota</taxon>
        <taxon>Clostridia</taxon>
        <taxon>Peptostreptococcales</taxon>
        <taxon>Peptostreptococcaceae</taxon>
        <taxon>Romboutsia</taxon>
    </lineage>
</organism>
<dbReference type="RefSeq" id="WP_094367643.1">
    <property type="nucleotide sequence ID" value="NZ_NOJY02000007.1"/>
</dbReference>
<dbReference type="Proteomes" id="UP000215694">
    <property type="component" value="Unassembled WGS sequence"/>
</dbReference>
<accession>A0A371J6B7</accession>
<dbReference type="InterPro" id="IPR035903">
    <property type="entry name" value="HesB-like_dom_sf"/>
</dbReference>
<gene>
    <name evidence="1" type="ORF">CHL78_005365</name>
</gene>
<sequence>MKVTLPSTAVDILKDILKDNQDRPDNIRVYFSGNGCCGPSFGLALDEQKDSDITCEVNDLKFIMTKEEYDQYGDIVIEDTEYGFRVAPENIEEGSGCGGGCSGCGQ</sequence>
<proteinExistence type="predicted"/>
<protein>
    <submittedName>
        <fullName evidence="1">Fe-S cluster assembly protein HesB</fullName>
    </submittedName>
</protein>
<dbReference type="Gene3D" id="2.60.300.12">
    <property type="entry name" value="HesB-like domain"/>
    <property type="match status" value="1"/>
</dbReference>